<sequence length="116" mass="12718">MSTTVENIQRQISENPILIYMKGTPQLPQCGFSSQTVQALMACGERFAFVNVLDNPDIRAELPKVANWPTFPQLWVEGELVGGCDIVAEMHQSGELEKLIKAAAARTQDNEGDAQA</sequence>
<comment type="subunit">
    <text evidence="4">Homodimer.</text>
</comment>
<dbReference type="GO" id="GO:0051537">
    <property type="term" value="F:2 iron, 2 sulfur cluster binding"/>
    <property type="evidence" value="ECO:0007669"/>
    <property type="project" value="UniProtKB-KW"/>
</dbReference>
<dbReference type="NCBIfam" id="TIGR00365">
    <property type="entry name" value="Grx4 family monothiol glutaredoxin"/>
    <property type="match status" value="1"/>
</dbReference>
<feature type="binding site" evidence="12">
    <location>
        <position position="22"/>
    </location>
    <ligand>
        <name>glutathione</name>
        <dbReference type="ChEBI" id="CHEBI:57925"/>
    </ligand>
</feature>
<evidence type="ECO:0000256" key="6">
    <source>
        <dbReference type="ARBA" id="ARBA00022714"/>
    </source>
</evidence>
<dbReference type="GO" id="GO:0046872">
    <property type="term" value="F:metal ion binding"/>
    <property type="evidence" value="ECO:0007669"/>
    <property type="project" value="UniProtKB-KW"/>
</dbReference>
<comment type="subcellular location">
    <subcellularLocation>
        <location evidence="2">Cytoplasm</location>
    </subcellularLocation>
</comment>
<organism evidence="15 16">
    <name type="scientific">Halomonas aestuarii</name>
    <dbReference type="NCBI Taxonomy" id="1897729"/>
    <lineage>
        <taxon>Bacteria</taxon>
        <taxon>Pseudomonadati</taxon>
        <taxon>Pseudomonadota</taxon>
        <taxon>Gammaproteobacteria</taxon>
        <taxon>Oceanospirillales</taxon>
        <taxon>Halomonadaceae</taxon>
        <taxon>Halomonas</taxon>
    </lineage>
</organism>
<feature type="domain" description="Glutaredoxin" evidence="14">
    <location>
        <begin position="17"/>
        <end position="81"/>
    </location>
</feature>
<evidence type="ECO:0000259" key="14">
    <source>
        <dbReference type="Pfam" id="PF00462"/>
    </source>
</evidence>
<dbReference type="SUPFAM" id="SSF52833">
    <property type="entry name" value="Thioredoxin-like"/>
    <property type="match status" value="1"/>
</dbReference>
<feature type="binding site" evidence="12">
    <location>
        <begin position="84"/>
        <end position="85"/>
    </location>
    <ligand>
        <name>glutathione</name>
        <dbReference type="ChEBI" id="CHEBI:57925"/>
    </ligand>
</feature>
<dbReference type="InterPro" id="IPR014434">
    <property type="entry name" value="Monothiol_GRX"/>
</dbReference>
<evidence type="ECO:0000256" key="5">
    <source>
        <dbReference type="ARBA" id="ARBA00022490"/>
    </source>
</evidence>
<comment type="similarity">
    <text evidence="3 11">Belongs to the glutaredoxin family. Monothiol subfamily.</text>
</comment>
<dbReference type="PANTHER" id="PTHR10293">
    <property type="entry name" value="GLUTAREDOXIN FAMILY MEMBER"/>
    <property type="match status" value="1"/>
</dbReference>
<dbReference type="Pfam" id="PF00462">
    <property type="entry name" value="Glutaredoxin"/>
    <property type="match status" value="1"/>
</dbReference>
<dbReference type="InterPro" id="IPR033658">
    <property type="entry name" value="GRX_PICOT-like"/>
</dbReference>
<dbReference type="OrthoDB" id="9804115at2"/>
<dbReference type="FunFam" id="3.40.30.10:FF:000006">
    <property type="entry name" value="Glutaredoxin"/>
    <property type="match status" value="1"/>
</dbReference>
<evidence type="ECO:0000313" key="15">
    <source>
        <dbReference type="EMBL" id="APE29556.1"/>
    </source>
</evidence>
<keyword evidence="6 13" id="KW-0001">2Fe-2S</keyword>
<evidence type="ECO:0000256" key="8">
    <source>
        <dbReference type="ARBA" id="ARBA00023004"/>
    </source>
</evidence>
<dbReference type="InterPro" id="IPR004480">
    <property type="entry name" value="Monothiol_GRX-rel"/>
</dbReference>
<keyword evidence="7 13" id="KW-0479">Metal-binding</keyword>
<gene>
    <name evidence="15" type="ORF">BOX17_00420</name>
</gene>
<evidence type="ECO:0000256" key="11">
    <source>
        <dbReference type="PIRNR" id="PIRNR005894"/>
    </source>
</evidence>
<keyword evidence="9 13" id="KW-0411">Iron-sulfur</keyword>
<feature type="binding site" evidence="13">
    <location>
        <position position="30"/>
    </location>
    <ligand>
        <name>[2Fe-2S] cluster</name>
        <dbReference type="ChEBI" id="CHEBI:190135"/>
        <note>ligand shared between dimeric partners</note>
    </ligand>
</feature>
<dbReference type="PIRSF" id="PIRSF005894">
    <property type="entry name" value="Monothiol_GRX"/>
    <property type="match status" value="1"/>
</dbReference>
<evidence type="ECO:0000256" key="2">
    <source>
        <dbReference type="ARBA" id="ARBA00004496"/>
    </source>
</evidence>
<dbReference type="GO" id="GO:0015036">
    <property type="term" value="F:disulfide oxidoreductase activity"/>
    <property type="evidence" value="ECO:0007669"/>
    <property type="project" value="InterPro"/>
</dbReference>
<dbReference type="EMBL" id="CP018139">
    <property type="protein sequence ID" value="APE29556.1"/>
    <property type="molecule type" value="Genomic_DNA"/>
</dbReference>
<dbReference type="KEGG" id="hsi:BOX17_00420"/>
<dbReference type="InterPro" id="IPR002109">
    <property type="entry name" value="Glutaredoxin"/>
</dbReference>
<keyword evidence="16" id="KW-1185">Reference proteome</keyword>
<evidence type="ECO:0000256" key="9">
    <source>
        <dbReference type="ARBA" id="ARBA00023014"/>
    </source>
</evidence>
<feature type="binding site" evidence="12">
    <location>
        <position position="71"/>
    </location>
    <ligand>
        <name>glutathione</name>
        <dbReference type="ChEBI" id="CHEBI:57925"/>
    </ligand>
</feature>
<feature type="binding site" evidence="12">
    <location>
        <position position="59"/>
    </location>
    <ligand>
        <name>glutathione</name>
        <dbReference type="ChEBI" id="CHEBI:57925"/>
    </ligand>
</feature>
<name>A0A1J0VC13_9GAMM</name>
<keyword evidence="10" id="KW-0676">Redox-active center</keyword>
<dbReference type="AlphaFoldDB" id="A0A1J0VC13"/>
<proteinExistence type="inferred from homology"/>
<protein>
    <recommendedName>
        <fullName evidence="11">Glutaredoxin</fullName>
    </recommendedName>
</protein>
<evidence type="ECO:0000256" key="1">
    <source>
        <dbReference type="ARBA" id="ARBA00002853"/>
    </source>
</evidence>
<dbReference type="Proteomes" id="UP000181985">
    <property type="component" value="Chromosome"/>
</dbReference>
<keyword evidence="8 13" id="KW-0408">Iron</keyword>
<dbReference type="RefSeq" id="WP_071941539.1">
    <property type="nucleotide sequence ID" value="NZ_CP018139.1"/>
</dbReference>
<evidence type="ECO:0000256" key="4">
    <source>
        <dbReference type="ARBA" id="ARBA00011738"/>
    </source>
</evidence>
<dbReference type="InterPro" id="IPR036249">
    <property type="entry name" value="Thioredoxin-like_sf"/>
</dbReference>
<evidence type="ECO:0000256" key="13">
    <source>
        <dbReference type="PIRSR" id="PIRSR005894-2"/>
    </source>
</evidence>
<evidence type="ECO:0000256" key="7">
    <source>
        <dbReference type="ARBA" id="ARBA00022723"/>
    </source>
</evidence>
<dbReference type="CDD" id="cd03028">
    <property type="entry name" value="GRX_PICOT_like"/>
    <property type="match status" value="1"/>
</dbReference>
<dbReference type="Gene3D" id="3.40.30.10">
    <property type="entry name" value="Glutaredoxin"/>
    <property type="match status" value="1"/>
</dbReference>
<comment type="function">
    <text evidence="1">Monothiol glutaredoxin involved in the biogenesis of iron-sulfur clusters.</text>
</comment>
<dbReference type="GO" id="GO:0005737">
    <property type="term" value="C:cytoplasm"/>
    <property type="evidence" value="ECO:0007669"/>
    <property type="project" value="UniProtKB-SubCell"/>
</dbReference>
<dbReference type="PROSITE" id="PS51354">
    <property type="entry name" value="GLUTAREDOXIN_2"/>
    <property type="match status" value="1"/>
</dbReference>
<evidence type="ECO:0000256" key="12">
    <source>
        <dbReference type="PIRSR" id="PIRSR005894-1"/>
    </source>
</evidence>
<accession>A0A1J0VC13</accession>
<evidence type="ECO:0000256" key="10">
    <source>
        <dbReference type="ARBA" id="ARBA00023284"/>
    </source>
</evidence>
<evidence type="ECO:0000256" key="3">
    <source>
        <dbReference type="ARBA" id="ARBA00009630"/>
    </source>
</evidence>
<reference evidence="16" key="1">
    <citation type="submission" date="2016-11" db="EMBL/GenBank/DDBJ databases">
        <title>Halolamina sediminis sp. nov., an extremely halophilic archaeon isolated from solar salt.</title>
        <authorList>
            <person name="Koh H.-W."/>
            <person name="Rani S."/>
            <person name="Park S.-J."/>
        </authorList>
    </citation>
    <scope>NUCLEOTIDE SEQUENCE [LARGE SCALE GENOMIC DNA]</scope>
    <source>
        <strain evidence="16">Hb3</strain>
    </source>
</reference>
<evidence type="ECO:0000313" key="16">
    <source>
        <dbReference type="Proteomes" id="UP000181985"/>
    </source>
</evidence>
<dbReference type="PANTHER" id="PTHR10293:SF72">
    <property type="entry name" value="MONOTHIOL GLUTAREDOXIN-S14, CHLOROPLASTIC"/>
    <property type="match status" value="1"/>
</dbReference>
<keyword evidence="5" id="KW-0963">Cytoplasm</keyword>